<keyword evidence="4" id="KW-1185">Reference proteome</keyword>
<sequence length="103" mass="11296">MIMASSHQSIVKSMFIFLFLVLQQHCYTASARKLEFHTSSEAGIPKINSLMSIKSPPLPTIEVKQTLPIIHRSKKIEDAFRPTSPGHSPGVGHGEPPGHKVSP</sequence>
<evidence type="ECO:0000313" key="4">
    <source>
        <dbReference type="Proteomes" id="UP001177140"/>
    </source>
</evidence>
<dbReference type="EMBL" id="JAJJMA010276661">
    <property type="protein sequence ID" value="MCL7046035.1"/>
    <property type="molecule type" value="Genomic_DNA"/>
</dbReference>
<reference evidence="3" key="1">
    <citation type="submission" date="2022-03" db="EMBL/GenBank/DDBJ databases">
        <title>A functionally conserved STORR gene fusion in Papaver species that diverged 16.8 million years ago.</title>
        <authorList>
            <person name="Catania T."/>
        </authorList>
    </citation>
    <scope>NUCLEOTIDE SEQUENCE</scope>
    <source>
        <strain evidence="3">S-191538</strain>
    </source>
</reference>
<feature type="region of interest" description="Disordered" evidence="1">
    <location>
        <begin position="74"/>
        <end position="103"/>
    </location>
</feature>
<feature type="chain" id="PRO_5041355549" description="Transmembrane protein" evidence="2">
    <location>
        <begin position="32"/>
        <end position="103"/>
    </location>
</feature>
<gene>
    <name evidence="3" type="ORF">MKW94_013828</name>
</gene>
<keyword evidence="2" id="KW-0732">Signal</keyword>
<comment type="caution">
    <text evidence="3">The sequence shown here is derived from an EMBL/GenBank/DDBJ whole genome shotgun (WGS) entry which is preliminary data.</text>
</comment>
<proteinExistence type="predicted"/>
<dbReference type="AlphaFoldDB" id="A0AA42AZV6"/>
<protein>
    <recommendedName>
        <fullName evidence="5">Transmembrane protein</fullName>
    </recommendedName>
</protein>
<accession>A0AA42AZV6</accession>
<feature type="signal peptide" evidence="2">
    <location>
        <begin position="1"/>
        <end position="31"/>
    </location>
</feature>
<evidence type="ECO:0000256" key="2">
    <source>
        <dbReference type="SAM" id="SignalP"/>
    </source>
</evidence>
<name>A0AA42AZV6_PAPNU</name>
<evidence type="ECO:0008006" key="5">
    <source>
        <dbReference type="Google" id="ProtNLM"/>
    </source>
</evidence>
<organism evidence="3 4">
    <name type="scientific">Papaver nudicaule</name>
    <name type="common">Iceland poppy</name>
    <dbReference type="NCBI Taxonomy" id="74823"/>
    <lineage>
        <taxon>Eukaryota</taxon>
        <taxon>Viridiplantae</taxon>
        <taxon>Streptophyta</taxon>
        <taxon>Embryophyta</taxon>
        <taxon>Tracheophyta</taxon>
        <taxon>Spermatophyta</taxon>
        <taxon>Magnoliopsida</taxon>
        <taxon>Ranunculales</taxon>
        <taxon>Papaveraceae</taxon>
        <taxon>Papaveroideae</taxon>
        <taxon>Papaver</taxon>
    </lineage>
</organism>
<dbReference type="Proteomes" id="UP001177140">
    <property type="component" value="Unassembled WGS sequence"/>
</dbReference>
<evidence type="ECO:0000256" key="1">
    <source>
        <dbReference type="SAM" id="MobiDB-lite"/>
    </source>
</evidence>
<evidence type="ECO:0000313" key="3">
    <source>
        <dbReference type="EMBL" id="MCL7046035.1"/>
    </source>
</evidence>